<feature type="domain" description="RING-type" evidence="5">
    <location>
        <begin position="41"/>
        <end position="82"/>
    </location>
</feature>
<evidence type="ECO:0000313" key="6">
    <source>
        <dbReference type="EMBL" id="CAG8852723.1"/>
    </source>
</evidence>
<evidence type="ECO:0000313" key="7">
    <source>
        <dbReference type="Proteomes" id="UP000789901"/>
    </source>
</evidence>
<dbReference type="EMBL" id="CAJVQB010115530">
    <property type="protein sequence ID" value="CAG8852723.1"/>
    <property type="molecule type" value="Genomic_DNA"/>
</dbReference>
<dbReference type="InterPro" id="IPR013083">
    <property type="entry name" value="Znf_RING/FYVE/PHD"/>
</dbReference>
<evidence type="ECO:0000259" key="5">
    <source>
        <dbReference type="PROSITE" id="PS50089"/>
    </source>
</evidence>
<proteinExistence type="predicted"/>
<keyword evidence="7" id="KW-1185">Reference proteome</keyword>
<evidence type="ECO:0000256" key="3">
    <source>
        <dbReference type="ARBA" id="ARBA00022833"/>
    </source>
</evidence>
<dbReference type="Pfam" id="PF00097">
    <property type="entry name" value="zf-C3HC4"/>
    <property type="match status" value="1"/>
</dbReference>
<accession>A0ABN7XBS7</accession>
<evidence type="ECO:0000256" key="1">
    <source>
        <dbReference type="ARBA" id="ARBA00022723"/>
    </source>
</evidence>
<reference evidence="6 7" key="1">
    <citation type="submission" date="2021-06" db="EMBL/GenBank/DDBJ databases">
        <authorList>
            <person name="Kallberg Y."/>
            <person name="Tangrot J."/>
            <person name="Rosling A."/>
        </authorList>
    </citation>
    <scope>NUCLEOTIDE SEQUENCE [LARGE SCALE GENOMIC DNA]</scope>
    <source>
        <strain evidence="6 7">120-4 pot B 10/14</strain>
    </source>
</reference>
<sequence length="245" mass="27971">MATNPTPQNISCLETFALNILKNSSPEKIASDINTPELDPCLLCNQELFLYEIKKPITLLICGHLYHRDCIESSIKINSTCPKPDCNKEIESMDVSIPGSQEIDLMEMSPTIFKSPLFSQSDISKKRINNPKLFPDKISNKKAKKPVKKESHILKDLIKELSTESSTPQDPVTRKEKVNNFVDLYNNITHAETQNEIINREVITSYYFFGKALEDRYDYYKKSNPKRTAQALVNKEVRSQLPNSV</sequence>
<keyword evidence="1" id="KW-0479">Metal-binding</keyword>
<dbReference type="Proteomes" id="UP000789901">
    <property type="component" value="Unassembled WGS sequence"/>
</dbReference>
<keyword evidence="3" id="KW-0862">Zinc</keyword>
<dbReference type="SUPFAM" id="SSF57850">
    <property type="entry name" value="RING/U-box"/>
    <property type="match status" value="1"/>
</dbReference>
<dbReference type="PROSITE" id="PS50089">
    <property type="entry name" value="ZF_RING_2"/>
    <property type="match status" value="1"/>
</dbReference>
<protein>
    <submittedName>
        <fullName evidence="6">36321_t:CDS:1</fullName>
    </submittedName>
</protein>
<feature type="non-terminal residue" evidence="6">
    <location>
        <position position="245"/>
    </location>
</feature>
<gene>
    <name evidence="6" type="ORF">GMARGA_LOCUS41544</name>
</gene>
<dbReference type="InterPro" id="IPR018957">
    <property type="entry name" value="Znf_C3HC4_RING-type"/>
</dbReference>
<dbReference type="Gene3D" id="3.30.40.10">
    <property type="entry name" value="Zinc/RING finger domain, C3HC4 (zinc finger)"/>
    <property type="match status" value="1"/>
</dbReference>
<evidence type="ECO:0000256" key="2">
    <source>
        <dbReference type="ARBA" id="ARBA00022771"/>
    </source>
</evidence>
<keyword evidence="2 4" id="KW-0863">Zinc-finger</keyword>
<evidence type="ECO:0000256" key="4">
    <source>
        <dbReference type="PROSITE-ProRule" id="PRU00175"/>
    </source>
</evidence>
<name>A0ABN7XBS7_GIGMA</name>
<organism evidence="6 7">
    <name type="scientific">Gigaspora margarita</name>
    <dbReference type="NCBI Taxonomy" id="4874"/>
    <lineage>
        <taxon>Eukaryota</taxon>
        <taxon>Fungi</taxon>
        <taxon>Fungi incertae sedis</taxon>
        <taxon>Mucoromycota</taxon>
        <taxon>Glomeromycotina</taxon>
        <taxon>Glomeromycetes</taxon>
        <taxon>Diversisporales</taxon>
        <taxon>Gigasporaceae</taxon>
        <taxon>Gigaspora</taxon>
    </lineage>
</organism>
<dbReference type="InterPro" id="IPR001841">
    <property type="entry name" value="Znf_RING"/>
</dbReference>
<comment type="caution">
    <text evidence="6">The sequence shown here is derived from an EMBL/GenBank/DDBJ whole genome shotgun (WGS) entry which is preliminary data.</text>
</comment>